<evidence type="ECO:0000256" key="1">
    <source>
        <dbReference type="SAM" id="SignalP"/>
    </source>
</evidence>
<protein>
    <submittedName>
        <fullName evidence="2">Retrovirus-related Pol polyprotein from transposon TNT 1-94</fullName>
    </submittedName>
</protein>
<feature type="signal peptide" evidence="1">
    <location>
        <begin position="1"/>
        <end position="19"/>
    </location>
</feature>
<dbReference type="EMBL" id="BKCJ010000366">
    <property type="protein sequence ID" value="GEU32544.1"/>
    <property type="molecule type" value="Genomic_DNA"/>
</dbReference>
<dbReference type="InterPro" id="IPR039537">
    <property type="entry name" value="Retrotran_Ty1/copia-like"/>
</dbReference>
<keyword evidence="1" id="KW-0732">Signal</keyword>
<reference evidence="2" key="1">
    <citation type="journal article" date="2019" name="Sci. Rep.">
        <title>Draft genome of Tanacetum cinerariifolium, the natural source of mosquito coil.</title>
        <authorList>
            <person name="Yamashiro T."/>
            <person name="Shiraishi A."/>
            <person name="Satake H."/>
            <person name="Nakayama K."/>
        </authorList>
    </citation>
    <scope>NUCLEOTIDE SEQUENCE</scope>
</reference>
<feature type="chain" id="PRO_5026848962" evidence="1">
    <location>
        <begin position="20"/>
        <end position="908"/>
    </location>
</feature>
<comment type="caution">
    <text evidence="2">The sequence shown here is derived from an EMBL/GenBank/DDBJ whole genome shotgun (WGS) entry which is preliminary data.</text>
</comment>
<dbReference type="PANTHER" id="PTHR42648:SF21">
    <property type="entry name" value="CYSTEINE-RICH RLK (RECEPTOR-LIKE PROTEIN KINASE) 8"/>
    <property type="match status" value="1"/>
</dbReference>
<dbReference type="PANTHER" id="PTHR42648">
    <property type="entry name" value="TRANSPOSASE, PUTATIVE-RELATED"/>
    <property type="match status" value="1"/>
</dbReference>
<proteinExistence type="predicted"/>
<accession>A0A6L2JA53</accession>
<evidence type="ECO:0000313" key="2">
    <source>
        <dbReference type="EMBL" id="GEU32544.1"/>
    </source>
</evidence>
<name>A0A6L2JA53_TANCI</name>
<dbReference type="AlphaFoldDB" id="A0A6L2JA53"/>
<sequence>MSAGEALSSFVAFLATVLQYFTFEMESEIKFEILSLLVPSVSASSLPKSIPFTLNIDLAIPSPTAILAILQSITALVVARNLLPTSKGVTEIVLLRLKGIPLTSRFIGTRGCIFNEGLFGIFQAILSVVRTTAYFTRSSDFVHLGRSCRRYRYGVLLSFPMERIEQGIVRLLSLFSPSRSSESTSLRKSLRCLLRFSDRSPWNEHPFCTNRMVSDRRGKVNSPTSTTIFLAIPTGYWNDLSANITLILAGLRVSGYSFAYKEYGIRLMLASRSAKALQEKVLKLHGIRKLTGLSEGGSAVHKRENVTTIKESKDLTSLSLDELIGNLKVHKMIIKKDYEIIKAKGERKSLDLKDKKESSDEECLTSESKDEEYAMAVRDFKKFFKRRECPKPPKDKNKRAFVRGSWSDRDEEDDEKVKDEMCLVAQASSEICLGVDLEPNEWLKNKGCSKHMTGQICDNKCRVTFSEHDSKITKDNQVIASKELIRNLPKLKFDQHVCDACKIGKQAHACHKAKNIVSTTRCLELLHMDLFGPSTIRSYGGHHYTLVIVDDYSRLLANSKVYIILNKHTRKVKESLNVTFDETPLPNKISPMVDDDLDEEQAIKVTKKKNLENGIEDETLKIDEISILSLCYLFRNPFSSTIMGDENAIRTLRDYSKPSHEDYKNTIELPVRNNMDPSPHGRILLLDFLLNSFHREGPDFAKPVKAIALPQDVPSTSDRRLIKLETQVQHLMEAHLASTQPNQVNKITTSCKICNGPHDTLYCMENPKQAFVDYASLRTDEAGGNLTYVVDFMIVEDISSIIDPRLSQVVLGRPFIKVSNMTHDLPEGIVRFTNENDEIAYKMPHKIEQYNSLSNLETEHTKSIYLRYEEEKRRGVDHVMSKILGFYKECLELGPEYVIGLDDVGEVT</sequence>
<gene>
    <name evidence="2" type="ORF">Tci_004522</name>
</gene>
<organism evidence="2">
    <name type="scientific">Tanacetum cinerariifolium</name>
    <name type="common">Dalmatian daisy</name>
    <name type="synonym">Chrysanthemum cinerariifolium</name>
    <dbReference type="NCBI Taxonomy" id="118510"/>
    <lineage>
        <taxon>Eukaryota</taxon>
        <taxon>Viridiplantae</taxon>
        <taxon>Streptophyta</taxon>
        <taxon>Embryophyta</taxon>
        <taxon>Tracheophyta</taxon>
        <taxon>Spermatophyta</taxon>
        <taxon>Magnoliopsida</taxon>
        <taxon>eudicotyledons</taxon>
        <taxon>Gunneridae</taxon>
        <taxon>Pentapetalae</taxon>
        <taxon>asterids</taxon>
        <taxon>campanulids</taxon>
        <taxon>Asterales</taxon>
        <taxon>Asteraceae</taxon>
        <taxon>Asteroideae</taxon>
        <taxon>Anthemideae</taxon>
        <taxon>Anthemidinae</taxon>
        <taxon>Tanacetum</taxon>
    </lineage>
</organism>